<dbReference type="Pfam" id="PF01529">
    <property type="entry name" value="DHHC"/>
    <property type="match status" value="1"/>
</dbReference>
<evidence type="ECO:0000313" key="9">
    <source>
        <dbReference type="Proteomes" id="UP001642409"/>
    </source>
</evidence>
<reference evidence="7" key="1">
    <citation type="submission" date="2023-06" db="EMBL/GenBank/DDBJ databases">
        <authorList>
            <person name="Kurt Z."/>
        </authorList>
    </citation>
    <scope>NUCLEOTIDE SEQUENCE</scope>
</reference>
<protein>
    <recommendedName>
        <fullName evidence="5">Palmitoyltransferase</fullName>
        <ecNumber evidence="5">2.3.1.225</ecNumber>
    </recommendedName>
</protein>
<evidence type="ECO:0000259" key="6">
    <source>
        <dbReference type="Pfam" id="PF01529"/>
    </source>
</evidence>
<dbReference type="GO" id="GO:0016020">
    <property type="term" value="C:membrane"/>
    <property type="evidence" value="ECO:0007669"/>
    <property type="project" value="UniProtKB-SubCell"/>
</dbReference>
<dbReference type="EMBL" id="CAXDID020000010">
    <property type="protein sequence ID" value="CAL5979053.1"/>
    <property type="molecule type" value="Genomic_DNA"/>
</dbReference>
<organism evidence="7">
    <name type="scientific">Hexamita inflata</name>
    <dbReference type="NCBI Taxonomy" id="28002"/>
    <lineage>
        <taxon>Eukaryota</taxon>
        <taxon>Metamonada</taxon>
        <taxon>Diplomonadida</taxon>
        <taxon>Hexamitidae</taxon>
        <taxon>Hexamitinae</taxon>
        <taxon>Hexamita</taxon>
    </lineage>
</organism>
<reference evidence="8 9" key="2">
    <citation type="submission" date="2024-07" db="EMBL/GenBank/DDBJ databases">
        <authorList>
            <person name="Akdeniz Z."/>
        </authorList>
    </citation>
    <scope>NUCLEOTIDE SEQUENCE [LARGE SCALE GENOMIC DNA]</scope>
</reference>
<dbReference type="PROSITE" id="PS50216">
    <property type="entry name" value="DHHC"/>
    <property type="match status" value="1"/>
</dbReference>
<comment type="catalytic activity">
    <reaction evidence="5">
        <text>L-cysteinyl-[protein] + hexadecanoyl-CoA = S-hexadecanoyl-L-cysteinyl-[protein] + CoA</text>
        <dbReference type="Rhea" id="RHEA:36683"/>
        <dbReference type="Rhea" id="RHEA-COMP:10131"/>
        <dbReference type="Rhea" id="RHEA-COMP:11032"/>
        <dbReference type="ChEBI" id="CHEBI:29950"/>
        <dbReference type="ChEBI" id="CHEBI:57287"/>
        <dbReference type="ChEBI" id="CHEBI:57379"/>
        <dbReference type="ChEBI" id="CHEBI:74151"/>
        <dbReference type="EC" id="2.3.1.225"/>
    </reaction>
</comment>
<dbReference type="Proteomes" id="UP001642409">
    <property type="component" value="Unassembled WGS sequence"/>
</dbReference>
<keyword evidence="5" id="KW-0808">Transferase</keyword>
<feature type="transmembrane region" description="Helical" evidence="5">
    <location>
        <begin position="130"/>
        <end position="154"/>
    </location>
</feature>
<dbReference type="InterPro" id="IPR001594">
    <property type="entry name" value="Palmitoyltrfase_DHHC"/>
</dbReference>
<evidence type="ECO:0000313" key="8">
    <source>
        <dbReference type="EMBL" id="CAL5979053.1"/>
    </source>
</evidence>
<keyword evidence="3 5" id="KW-1133">Transmembrane helix</keyword>
<evidence type="ECO:0000256" key="1">
    <source>
        <dbReference type="ARBA" id="ARBA00004141"/>
    </source>
</evidence>
<feature type="domain" description="Palmitoyltransferase DHHC" evidence="6">
    <location>
        <begin position="92"/>
        <end position="196"/>
    </location>
</feature>
<dbReference type="AlphaFoldDB" id="A0AA86QP41"/>
<keyword evidence="2 5" id="KW-0812">Transmembrane</keyword>
<evidence type="ECO:0000256" key="4">
    <source>
        <dbReference type="ARBA" id="ARBA00023136"/>
    </source>
</evidence>
<name>A0AA86QP41_9EUKA</name>
<keyword evidence="5" id="KW-0012">Acyltransferase</keyword>
<keyword evidence="4 5" id="KW-0472">Membrane</keyword>
<evidence type="ECO:0000313" key="7">
    <source>
        <dbReference type="EMBL" id="CAI9955370.1"/>
    </source>
</evidence>
<comment type="domain">
    <text evidence="5">The DHHC domain is required for palmitoyltransferase activity.</text>
</comment>
<sequence length="289" mass="32703">MMQMFNLALKPVIAAVLLFSGVLSKSRMLISVYFCLSVCLPSSFSSDLFLLCSVLTLSRLLRRPNYYTQNLFKPAKVNTQHFNLVVGLFSPKCCSKPALSYHPRKQQSCVQYFDHFCEFISVNIQASNTLLFMSFLSFLVAASGATLAQCIILFTKNITHFKRIAIVFIQNPKLIINFVQLLINVPVFISALTQLTVQIFRLRFTLPSIYQDDLMMIQSDLKQDKAFLSIIQNELIPIQSAEKGGQIFGPNGEVVDAKILNKEEGLEIVNSLTRKCGVIEKIQWLRTLQ</sequence>
<feature type="transmembrane region" description="Helical" evidence="5">
    <location>
        <begin position="174"/>
        <end position="193"/>
    </location>
</feature>
<dbReference type="GO" id="GO:0019706">
    <property type="term" value="F:protein-cysteine S-palmitoyltransferase activity"/>
    <property type="evidence" value="ECO:0007669"/>
    <property type="project" value="UniProtKB-EC"/>
</dbReference>
<keyword evidence="9" id="KW-1185">Reference proteome</keyword>
<comment type="subcellular location">
    <subcellularLocation>
        <location evidence="1">Membrane</location>
        <topology evidence="1">Multi-pass membrane protein</topology>
    </subcellularLocation>
</comment>
<proteinExistence type="inferred from homology"/>
<dbReference type="EMBL" id="CATOUU010000865">
    <property type="protein sequence ID" value="CAI9955370.1"/>
    <property type="molecule type" value="Genomic_DNA"/>
</dbReference>
<feature type="transmembrane region" description="Helical" evidence="5">
    <location>
        <begin position="34"/>
        <end position="57"/>
    </location>
</feature>
<comment type="similarity">
    <text evidence="5">Belongs to the DHHC palmitoyltransferase family.</text>
</comment>
<comment type="caution">
    <text evidence="7">The sequence shown here is derived from an EMBL/GenBank/DDBJ whole genome shotgun (WGS) entry which is preliminary data.</text>
</comment>
<dbReference type="EC" id="2.3.1.225" evidence="5"/>
<evidence type="ECO:0000256" key="3">
    <source>
        <dbReference type="ARBA" id="ARBA00022989"/>
    </source>
</evidence>
<evidence type="ECO:0000256" key="2">
    <source>
        <dbReference type="ARBA" id="ARBA00022692"/>
    </source>
</evidence>
<accession>A0AA86QP41</accession>
<gene>
    <name evidence="7" type="ORF">HINF_LOCUS43015</name>
    <name evidence="8" type="ORF">HINF_LOCUS5200</name>
</gene>
<evidence type="ECO:0000256" key="5">
    <source>
        <dbReference type="RuleBase" id="RU079119"/>
    </source>
</evidence>